<feature type="region of interest" description="Disordered" evidence="1">
    <location>
        <begin position="1048"/>
        <end position="1070"/>
    </location>
</feature>
<dbReference type="AlphaFoldDB" id="A0A0G4HPY5"/>
<feature type="region of interest" description="Disordered" evidence="1">
    <location>
        <begin position="301"/>
        <end position="327"/>
    </location>
</feature>
<sequence length="1070" mass="114739">MPSATFAKLRKAQRFYADVGVNSSEKAKTFLKALQCDFPVACPFTEGGVQKVSVYDPRTEEAEVVDVSEVSAESFFGGLSQQGNADESELLINQLRNIGYDPDRLAMMIHAPGDTFSVSLSATDLLEKKEVVLAVSRREPTYFDLGAAFKKGDSSWVWYAFNATSRDDLPQVSHSGDVNVGNFLIQTLRLGSPDGIPTDTPFCIYATGYNNHPIRRYKSIILMIREGDRMHAVPAPLDEATVGEAQGMVLLVGRRHGSRLLLKVLEVPVTGAFEVASGTSTLEPFLSQAIQSVPSPEDLPVARVGGQNGEGAAEGGGEEEVDFDPSAAAAAQRQISGPNVPSQCPTGSPLILVDSDVSDPLASRVFTLLESSLQKGSVDSLRVVLSGSTMAVLQKGEGGEDQNADVDMTGGGVVWTQTAHLVPDPVVHEGQCAVGSFTQTFAVAQLKQKQKIAGNVEKAKAMGTEEVAEFLSDNTEHSLVCVLRRAPLENAYRLARDDAFASTVLASLGTAEEGQAQHAAAGTLVDLPAADFCLDSFTFGCMLGLEGGTETRNHGLARAAGDTQASLATVFWRDNGLSALALPIVHEDWQRKFTGVDEANDPIIATLRILLRQSLVENSAAIQAVGARSIPPQHKEVGWLLVYIICKSIRTLCDRLTAIPATGDATAVAMRGLLWLLATTLASGSQPMSFAYNVFQNSAVRPGLPSKDFEWAIHATIARAMQYMSPHQDDSRFSISDMRKQLSRVLVRVLMKALLVPFLDPLRKAIVASKQDEKSREGHQKRVKHMNSEWYPRLQELHKLCIEAKALYDARDPDESKVVKRVAVRTALKERLEKLRDFFERPENHNRRARYKGVHRMLQRLDAHLAGNVQKKYAPGEAGTEPRYPGQVDWKIPGPGCVPPAPQGGAAAAAAAGITEGEEGAEDVETLPVADKAIQLVNAREGERLAALKTTILTALSTSQSDTDARTGLSSIAAVAGVPRVEWLREIAAGAGWGTSDGEVLESLRVVIDLVADEENWALGNDEVEVNAVRLIEGAFAMQSLDGVVATTGTGTGTGGEGETGAAAASSSSS</sequence>
<gene>
    <name evidence="2" type="ORF">Cvel_1242</name>
</gene>
<organism evidence="2">
    <name type="scientific">Chromera velia CCMP2878</name>
    <dbReference type="NCBI Taxonomy" id="1169474"/>
    <lineage>
        <taxon>Eukaryota</taxon>
        <taxon>Sar</taxon>
        <taxon>Alveolata</taxon>
        <taxon>Colpodellida</taxon>
        <taxon>Chromeraceae</taxon>
        <taxon>Chromera</taxon>
    </lineage>
</organism>
<feature type="compositionally biased region" description="Gly residues" evidence="1">
    <location>
        <begin position="306"/>
        <end position="315"/>
    </location>
</feature>
<feature type="compositionally biased region" description="Low complexity" evidence="1">
    <location>
        <begin position="1060"/>
        <end position="1070"/>
    </location>
</feature>
<feature type="region of interest" description="Disordered" evidence="1">
    <location>
        <begin position="901"/>
        <end position="922"/>
    </location>
</feature>
<feature type="compositionally biased region" description="Low complexity" evidence="1">
    <location>
        <begin position="903"/>
        <end position="915"/>
    </location>
</feature>
<proteinExistence type="predicted"/>
<dbReference type="EMBL" id="CDMZ01003417">
    <property type="protein sequence ID" value="CEM46297.1"/>
    <property type="molecule type" value="Genomic_DNA"/>
</dbReference>
<protein>
    <submittedName>
        <fullName evidence="2">Uncharacterized protein</fullName>
    </submittedName>
</protein>
<name>A0A0G4HPY5_9ALVE</name>
<evidence type="ECO:0000256" key="1">
    <source>
        <dbReference type="SAM" id="MobiDB-lite"/>
    </source>
</evidence>
<reference evidence="2" key="1">
    <citation type="submission" date="2014-11" db="EMBL/GenBank/DDBJ databases">
        <authorList>
            <person name="Otto D Thomas"/>
            <person name="Naeem Raeece"/>
        </authorList>
    </citation>
    <scope>NUCLEOTIDE SEQUENCE</scope>
</reference>
<feature type="compositionally biased region" description="Gly residues" evidence="1">
    <location>
        <begin position="1050"/>
        <end position="1059"/>
    </location>
</feature>
<dbReference type="VEuPathDB" id="CryptoDB:Cvel_1242"/>
<evidence type="ECO:0000313" key="2">
    <source>
        <dbReference type="EMBL" id="CEM46297.1"/>
    </source>
</evidence>
<accession>A0A0G4HPY5</accession>